<dbReference type="Pfam" id="PF18581">
    <property type="entry name" value="SYCP2_ARLD"/>
    <property type="match status" value="1"/>
</dbReference>
<gene>
    <name evidence="10" type="primary">SYCP2L</name>
    <name evidence="10" type="ORF">AMEX_G2309</name>
</gene>
<dbReference type="GO" id="GO:0005634">
    <property type="term" value="C:nucleus"/>
    <property type="evidence" value="ECO:0007669"/>
    <property type="project" value="UniProtKB-SubCell"/>
</dbReference>
<feature type="domain" description="Synaptonemal complex protein 2 armadillo-repeat-like" evidence="8">
    <location>
        <begin position="8"/>
        <end position="173"/>
    </location>
</feature>
<evidence type="ECO:0000256" key="5">
    <source>
        <dbReference type="ARBA" id="ARBA00023242"/>
    </source>
</evidence>
<comment type="caution">
    <text evidence="10">The sequence shown here is derived from an EMBL/GenBank/DDBJ whole genome shotgun (WGS) entry which is preliminary data.</text>
</comment>
<feature type="compositionally biased region" description="Low complexity" evidence="6">
    <location>
        <begin position="476"/>
        <end position="491"/>
    </location>
</feature>
<feature type="region of interest" description="Disordered" evidence="6">
    <location>
        <begin position="476"/>
        <end position="570"/>
    </location>
</feature>
<dbReference type="PANTHER" id="PTHR15607">
    <property type="entry name" value="SYNAPTONEMAL COMPLEX PROTEIN-RELATED"/>
    <property type="match status" value="1"/>
</dbReference>
<keyword evidence="5" id="KW-0539">Nucleus</keyword>
<evidence type="ECO:0000256" key="1">
    <source>
        <dbReference type="ARBA" id="ARBA00004123"/>
    </source>
</evidence>
<keyword evidence="7" id="KW-0812">Transmembrane</keyword>
<evidence type="ECO:0000256" key="2">
    <source>
        <dbReference type="ARBA" id="ARBA00004286"/>
    </source>
</evidence>
<evidence type="ECO:0000313" key="10">
    <source>
        <dbReference type="EMBL" id="KAG9283537.1"/>
    </source>
</evidence>
<reference evidence="10 11" key="1">
    <citation type="submission" date="2021-07" db="EMBL/GenBank/DDBJ databases">
        <authorList>
            <person name="Imarazene B."/>
            <person name="Zahm M."/>
            <person name="Klopp C."/>
            <person name="Cabau C."/>
            <person name="Beille S."/>
            <person name="Jouanno E."/>
            <person name="Castinel A."/>
            <person name="Lluch J."/>
            <person name="Gil L."/>
            <person name="Kuchtly C."/>
            <person name="Lopez Roques C."/>
            <person name="Donnadieu C."/>
            <person name="Parrinello H."/>
            <person name="Journot L."/>
            <person name="Du K."/>
            <person name="Schartl M."/>
            <person name="Retaux S."/>
            <person name="Guiguen Y."/>
        </authorList>
    </citation>
    <scope>NUCLEOTIDE SEQUENCE [LARGE SCALE GENOMIC DNA]</scope>
    <source>
        <strain evidence="10">Pach_M1</strain>
        <tissue evidence="10">Testis</tissue>
    </source>
</reference>
<feature type="compositionally biased region" description="Basic and acidic residues" evidence="6">
    <location>
        <begin position="818"/>
        <end position="833"/>
    </location>
</feature>
<accession>A0A8T2MJ49</accession>
<feature type="region of interest" description="Disordered" evidence="6">
    <location>
        <begin position="630"/>
        <end position="667"/>
    </location>
</feature>
<dbReference type="PANTHER" id="PTHR15607:SF18">
    <property type="entry name" value="SYNAPTONEMAL COMPLEX PROTEIN 2-LIKE ISOFORM X1"/>
    <property type="match status" value="1"/>
</dbReference>
<proteinExistence type="inferred from homology"/>
<dbReference type="Pfam" id="PF18584">
    <property type="entry name" value="SYCP2_SLD"/>
    <property type="match status" value="1"/>
</dbReference>
<evidence type="ECO:0000256" key="7">
    <source>
        <dbReference type="SAM" id="Phobius"/>
    </source>
</evidence>
<feature type="domain" description="Synaptonemal complex protein 2 Spt16M-like" evidence="9">
    <location>
        <begin position="266"/>
        <end position="376"/>
    </location>
</feature>
<feature type="transmembrane region" description="Helical" evidence="7">
    <location>
        <begin position="110"/>
        <end position="130"/>
    </location>
</feature>
<evidence type="ECO:0000256" key="4">
    <source>
        <dbReference type="ARBA" id="ARBA00022454"/>
    </source>
</evidence>
<evidence type="ECO:0000256" key="3">
    <source>
        <dbReference type="ARBA" id="ARBA00007960"/>
    </source>
</evidence>
<sequence>MGSSWLASRLEEAFTNNNVLSAVMVLVEEKSSTSLVDRLDEVASRELHKNEFKNVTLILRAIEQIISKDGDCINRLVRQGVYMLNWFERVSEHLKMQPKPLKAPMQLMEVFYEVSMCFCFILLVLVYVSGNSKILELLLLRFGAVVIDQEVKFGLRLEAIKTINSMLDSASKESRKKICQSDDHNFLLVEFAKVIVDVGDYEMQVAISEALCRMTPKKLREELSGKWFSYRSFASTFTTIRVKEFETDCRIFLNELNSYFGDSRRVFSFPCSRAFLEFTELFKPQDELLKDFWVDFNLGTSCISFFVHDPEGTLWELIHLPKETLSSYTLRECDDRKLLSIHMSHPVSHGNMIGKMVQIAFDSKYDILTAVEKVYGGREESKLPEAPKELLLRVRKNSPVLLLHRPLGKLRFPFCFRVDQENCHHPRELVTVSETLNHTFLTDVSGRSHDRKPFMAALWRYQVVRAKTAIFSQSFSSNGSVSSVKSLPSTSREMKSVQKRKGRPFLSESESRSPFSEKRSSQQTPQSDYTRKKPRVKSRLKVLPLSSPSSNEDEYKESTPMRRSLERERAESALWLQSKQGKARKSQDISRTSKGITADSGKLPIFLSAGFQERTVLDDTVFIEDHGLSIEQPKIHQEPHPPPRKKTQLSTELQEGPEVSEARLVSEEESPFLTFKPRRLFPPSTPLETATESMAQTLLEEEESETELGSGVTAAFNTFKTQLREHFSSRYKKIEAKSMQSLTDCQKNVTSLLRTVHNQRLVHLEHFHDTVVQQLGELEQNCLSLKNIEKETVRFWQSESDTVKSFCAEQQKRLDSLEIMKESVQEQESRAKSSEAMSSGAHPSHSTAAPVREETEES</sequence>
<feature type="compositionally biased region" description="Basic and acidic residues" evidence="6">
    <location>
        <begin position="556"/>
        <end position="570"/>
    </location>
</feature>
<keyword evidence="7" id="KW-1133">Transmembrane helix</keyword>
<comment type="subcellular location">
    <subcellularLocation>
        <location evidence="2">Chromosome</location>
    </subcellularLocation>
    <subcellularLocation>
        <location evidence="1">Nucleus</location>
    </subcellularLocation>
</comment>
<evidence type="ECO:0000259" key="8">
    <source>
        <dbReference type="Pfam" id="PF18581"/>
    </source>
</evidence>
<evidence type="ECO:0000313" key="11">
    <source>
        <dbReference type="Proteomes" id="UP000752171"/>
    </source>
</evidence>
<protein>
    <submittedName>
        <fullName evidence="10">Synaptonemal complex protein 2-like</fullName>
    </submittedName>
</protein>
<keyword evidence="4" id="KW-0158">Chromosome</keyword>
<dbReference type="InterPro" id="IPR041322">
    <property type="entry name" value="SYCP2_ARLD"/>
</dbReference>
<dbReference type="AlphaFoldDB" id="A0A8T2MJ49"/>
<dbReference type="Proteomes" id="UP000752171">
    <property type="component" value="Unassembled WGS sequence"/>
</dbReference>
<keyword evidence="7" id="KW-0472">Membrane</keyword>
<feature type="compositionally biased region" description="Basic and acidic residues" evidence="6">
    <location>
        <begin position="630"/>
        <end position="641"/>
    </location>
</feature>
<dbReference type="EMBL" id="JAICCE010000001">
    <property type="protein sequence ID" value="KAG9283537.1"/>
    <property type="molecule type" value="Genomic_DNA"/>
</dbReference>
<evidence type="ECO:0000259" key="9">
    <source>
        <dbReference type="Pfam" id="PF18584"/>
    </source>
</evidence>
<dbReference type="GO" id="GO:0005694">
    <property type="term" value="C:chromosome"/>
    <property type="evidence" value="ECO:0007669"/>
    <property type="project" value="UniProtKB-SubCell"/>
</dbReference>
<organism evidence="10 11">
    <name type="scientific">Astyanax mexicanus</name>
    <name type="common">Blind cave fish</name>
    <name type="synonym">Astyanax fasciatus mexicanus</name>
    <dbReference type="NCBI Taxonomy" id="7994"/>
    <lineage>
        <taxon>Eukaryota</taxon>
        <taxon>Metazoa</taxon>
        <taxon>Chordata</taxon>
        <taxon>Craniata</taxon>
        <taxon>Vertebrata</taxon>
        <taxon>Euteleostomi</taxon>
        <taxon>Actinopterygii</taxon>
        <taxon>Neopterygii</taxon>
        <taxon>Teleostei</taxon>
        <taxon>Ostariophysi</taxon>
        <taxon>Characiformes</taxon>
        <taxon>Characoidei</taxon>
        <taxon>Acestrorhamphidae</taxon>
        <taxon>Acestrorhamphinae</taxon>
        <taxon>Astyanax</taxon>
    </lineage>
</organism>
<dbReference type="InterPro" id="IPR024835">
    <property type="entry name" value="SYCP2-like"/>
</dbReference>
<comment type="similarity">
    <text evidence="3">Belongs to the SYCP2 family.</text>
</comment>
<evidence type="ECO:0000256" key="6">
    <source>
        <dbReference type="SAM" id="MobiDB-lite"/>
    </source>
</evidence>
<dbReference type="InterPro" id="IPR040560">
    <property type="entry name" value="SYCP2_SLD"/>
</dbReference>
<feature type="compositionally biased region" description="Basic and acidic residues" evidence="6">
    <location>
        <begin position="509"/>
        <end position="520"/>
    </location>
</feature>
<name>A0A8T2MJ49_ASTMX</name>
<feature type="region of interest" description="Disordered" evidence="6">
    <location>
        <begin position="818"/>
        <end position="858"/>
    </location>
</feature>